<reference evidence="2" key="1">
    <citation type="journal article" date="2022" name="bioRxiv">
        <title>Sequencing and chromosome-scale assembly of the giantPleurodeles waltlgenome.</title>
        <authorList>
            <person name="Brown T."/>
            <person name="Elewa A."/>
            <person name="Iarovenko S."/>
            <person name="Subramanian E."/>
            <person name="Araus A.J."/>
            <person name="Petzold A."/>
            <person name="Susuki M."/>
            <person name="Suzuki K.-i.T."/>
            <person name="Hayashi T."/>
            <person name="Toyoda A."/>
            <person name="Oliveira C."/>
            <person name="Osipova E."/>
            <person name="Leigh N.D."/>
            <person name="Simon A."/>
            <person name="Yun M.H."/>
        </authorList>
    </citation>
    <scope>NUCLEOTIDE SEQUENCE</scope>
    <source>
        <strain evidence="2">20211129_DDA</strain>
        <tissue evidence="2">Liver</tissue>
    </source>
</reference>
<feature type="compositionally biased region" description="Polar residues" evidence="1">
    <location>
        <begin position="51"/>
        <end position="63"/>
    </location>
</feature>
<dbReference type="EMBL" id="JANPWB010000009">
    <property type="protein sequence ID" value="KAJ1150637.1"/>
    <property type="molecule type" value="Genomic_DNA"/>
</dbReference>
<evidence type="ECO:0000313" key="2">
    <source>
        <dbReference type="EMBL" id="KAJ1150637.1"/>
    </source>
</evidence>
<name>A0AAV7RFV2_PLEWA</name>
<proteinExistence type="predicted"/>
<dbReference type="Proteomes" id="UP001066276">
    <property type="component" value="Chromosome 5"/>
</dbReference>
<sequence length="69" mass="8413">MPTWEMHRTRTSGSDLEKKQRTLQRTRNAGNEKTQRRRRRRRRSQRDDPITRNTFPLHVTNTRTPEKPS</sequence>
<feature type="region of interest" description="Disordered" evidence="1">
    <location>
        <begin position="1"/>
        <end position="69"/>
    </location>
</feature>
<gene>
    <name evidence="2" type="ORF">NDU88_003427</name>
</gene>
<dbReference type="AlphaFoldDB" id="A0AAV7RFV2"/>
<protein>
    <submittedName>
        <fullName evidence="2">Uncharacterized protein</fullName>
    </submittedName>
</protein>
<feature type="compositionally biased region" description="Basic residues" evidence="1">
    <location>
        <begin position="35"/>
        <end position="44"/>
    </location>
</feature>
<keyword evidence="3" id="KW-1185">Reference proteome</keyword>
<comment type="caution">
    <text evidence="2">The sequence shown here is derived from an EMBL/GenBank/DDBJ whole genome shotgun (WGS) entry which is preliminary data.</text>
</comment>
<evidence type="ECO:0000313" key="3">
    <source>
        <dbReference type="Proteomes" id="UP001066276"/>
    </source>
</evidence>
<accession>A0AAV7RFV2</accession>
<feature type="compositionally biased region" description="Polar residues" evidence="1">
    <location>
        <begin position="23"/>
        <end position="32"/>
    </location>
</feature>
<organism evidence="2 3">
    <name type="scientific">Pleurodeles waltl</name>
    <name type="common">Iberian ribbed newt</name>
    <dbReference type="NCBI Taxonomy" id="8319"/>
    <lineage>
        <taxon>Eukaryota</taxon>
        <taxon>Metazoa</taxon>
        <taxon>Chordata</taxon>
        <taxon>Craniata</taxon>
        <taxon>Vertebrata</taxon>
        <taxon>Euteleostomi</taxon>
        <taxon>Amphibia</taxon>
        <taxon>Batrachia</taxon>
        <taxon>Caudata</taxon>
        <taxon>Salamandroidea</taxon>
        <taxon>Salamandridae</taxon>
        <taxon>Pleurodelinae</taxon>
        <taxon>Pleurodeles</taxon>
    </lineage>
</organism>
<evidence type="ECO:0000256" key="1">
    <source>
        <dbReference type="SAM" id="MobiDB-lite"/>
    </source>
</evidence>